<comment type="caution">
    <text evidence="2">The sequence shown here is derived from an EMBL/GenBank/DDBJ whole genome shotgun (WGS) entry which is preliminary data.</text>
</comment>
<evidence type="ECO:0000256" key="1">
    <source>
        <dbReference type="SAM" id="SignalP"/>
    </source>
</evidence>
<sequence>MIQPQLFTKYLKRSLVAIAPCMTFLLSISITSSPVLAETPTSPFGLGLEGISRTGGALRCPTTIIGNSIAPEDGGRTLSSRPTFYLYAENLVGSQEKPFRAIFFLRNGISGKIAYRVVARSKKSGLLKFTLPDNAPALEAGEDMRWHVRILFPRGDDIQDTDIMSVNAFVRLEQNEALEQAIHEANSNLEKARVYARYYYWYDAFDAYTQWLEANPADLIAMQE</sequence>
<proteinExistence type="predicted"/>
<reference evidence="2" key="1">
    <citation type="submission" date="2024-01" db="EMBL/GenBank/DDBJ databases">
        <title>Bank of Algae and Cyanobacteria of the Azores (BACA) strain genomes.</title>
        <authorList>
            <person name="Luz R."/>
            <person name="Cordeiro R."/>
            <person name="Fonseca A."/>
            <person name="Goncalves V."/>
        </authorList>
    </citation>
    <scope>NUCLEOTIDE SEQUENCE</scope>
    <source>
        <strain evidence="2">BACA0141</strain>
    </source>
</reference>
<keyword evidence="1" id="KW-0732">Signal</keyword>
<dbReference type="Pfam" id="PF06051">
    <property type="entry name" value="DUF928"/>
    <property type="match status" value="1"/>
</dbReference>
<evidence type="ECO:0000313" key="3">
    <source>
        <dbReference type="Proteomes" id="UP001333818"/>
    </source>
</evidence>
<feature type="signal peptide" evidence="1">
    <location>
        <begin position="1"/>
        <end position="37"/>
    </location>
</feature>
<dbReference type="RefSeq" id="WP_330482363.1">
    <property type="nucleotide sequence ID" value="NZ_JAZBJZ010000010.1"/>
</dbReference>
<dbReference type="InterPro" id="IPR010328">
    <property type="entry name" value="DUF928"/>
</dbReference>
<name>A0AAW9PVV5_9CYAN</name>
<accession>A0AAW9PVV5</accession>
<dbReference type="AlphaFoldDB" id="A0AAW9PVV5"/>
<gene>
    <name evidence="2" type="ORF">V2H45_04165</name>
</gene>
<protein>
    <submittedName>
        <fullName evidence="2">DUF928 domain-containing protein</fullName>
    </submittedName>
</protein>
<feature type="chain" id="PRO_5043409885" evidence="1">
    <location>
        <begin position="38"/>
        <end position="224"/>
    </location>
</feature>
<dbReference type="EMBL" id="JAZBJZ010000010">
    <property type="protein sequence ID" value="MEE3715939.1"/>
    <property type="molecule type" value="Genomic_DNA"/>
</dbReference>
<keyword evidence="3" id="KW-1185">Reference proteome</keyword>
<organism evidence="2 3">
    <name type="scientific">Tumidithrix elongata BACA0141</name>
    <dbReference type="NCBI Taxonomy" id="2716417"/>
    <lineage>
        <taxon>Bacteria</taxon>
        <taxon>Bacillati</taxon>
        <taxon>Cyanobacteriota</taxon>
        <taxon>Cyanophyceae</taxon>
        <taxon>Pseudanabaenales</taxon>
        <taxon>Pseudanabaenaceae</taxon>
        <taxon>Tumidithrix</taxon>
        <taxon>Tumidithrix elongata</taxon>
    </lineage>
</organism>
<evidence type="ECO:0000313" key="2">
    <source>
        <dbReference type="EMBL" id="MEE3715939.1"/>
    </source>
</evidence>
<dbReference type="Proteomes" id="UP001333818">
    <property type="component" value="Unassembled WGS sequence"/>
</dbReference>